<evidence type="ECO:0000313" key="1">
    <source>
        <dbReference type="EMBL" id="GMN47760.1"/>
    </source>
</evidence>
<accession>A0AA88A9N4</accession>
<name>A0AA88A9N4_FICCA</name>
<protein>
    <submittedName>
        <fullName evidence="1">Uncharacterized protein</fullName>
    </submittedName>
</protein>
<dbReference type="Proteomes" id="UP001187192">
    <property type="component" value="Unassembled WGS sequence"/>
</dbReference>
<keyword evidence="2" id="KW-1185">Reference proteome</keyword>
<reference evidence="1" key="1">
    <citation type="submission" date="2023-07" db="EMBL/GenBank/DDBJ databases">
        <title>draft genome sequence of fig (Ficus carica).</title>
        <authorList>
            <person name="Takahashi T."/>
            <person name="Nishimura K."/>
        </authorList>
    </citation>
    <scope>NUCLEOTIDE SEQUENCE</scope>
</reference>
<sequence>MGSLDVVSLVLRLVACKREVPRSKGNTSAKGTPMLKSVFHTSSGPQVTLMGRIPSDPGGDKDRYSDRYQMSSVRWYRVVGVACALTVWLSASMGQRGRSSRGRPSRKGFGCGQGSVAWANTLEPDGDMLEVLKGEVSSGGRIFYIGRAKESTGSRTPCSLMNKWSPVRERLYHQQRNYTEPRFFYIVLKIL</sequence>
<evidence type="ECO:0000313" key="2">
    <source>
        <dbReference type="Proteomes" id="UP001187192"/>
    </source>
</evidence>
<dbReference type="EMBL" id="BTGU01000026">
    <property type="protein sequence ID" value="GMN47760.1"/>
    <property type="molecule type" value="Genomic_DNA"/>
</dbReference>
<gene>
    <name evidence="1" type="ORF">TIFTF001_016936</name>
</gene>
<dbReference type="AlphaFoldDB" id="A0AA88A9N4"/>
<organism evidence="1 2">
    <name type="scientific">Ficus carica</name>
    <name type="common">Common fig</name>
    <dbReference type="NCBI Taxonomy" id="3494"/>
    <lineage>
        <taxon>Eukaryota</taxon>
        <taxon>Viridiplantae</taxon>
        <taxon>Streptophyta</taxon>
        <taxon>Embryophyta</taxon>
        <taxon>Tracheophyta</taxon>
        <taxon>Spermatophyta</taxon>
        <taxon>Magnoliopsida</taxon>
        <taxon>eudicotyledons</taxon>
        <taxon>Gunneridae</taxon>
        <taxon>Pentapetalae</taxon>
        <taxon>rosids</taxon>
        <taxon>fabids</taxon>
        <taxon>Rosales</taxon>
        <taxon>Moraceae</taxon>
        <taxon>Ficeae</taxon>
        <taxon>Ficus</taxon>
    </lineage>
</organism>
<proteinExistence type="predicted"/>
<comment type="caution">
    <text evidence="1">The sequence shown here is derived from an EMBL/GenBank/DDBJ whole genome shotgun (WGS) entry which is preliminary data.</text>
</comment>